<dbReference type="PANTHER" id="PTHR45768:SF13">
    <property type="entry name" value="TRANSCRIPTION FACTOR C2H2 FAMILY-RELATED"/>
    <property type="match status" value="1"/>
</dbReference>
<accession>A0A9I9CE49</accession>
<keyword evidence="9" id="KW-0833">Ubl conjugation pathway</keyword>
<dbReference type="EC" id="2.3.2.27" evidence="4"/>
<comment type="catalytic activity">
    <reaction evidence="1">
        <text>S-ubiquitinyl-[E2 ubiquitin-conjugating enzyme]-L-cysteine + [acceptor protein]-L-lysine = [E2 ubiquitin-conjugating enzyme]-L-cysteine + N(6)-ubiquitinyl-[acceptor protein]-L-lysine.</text>
        <dbReference type="EC" id="2.3.2.27"/>
    </reaction>
</comment>
<evidence type="ECO:0000256" key="15">
    <source>
        <dbReference type="SAM" id="Phobius"/>
    </source>
</evidence>
<evidence type="ECO:0000256" key="4">
    <source>
        <dbReference type="ARBA" id="ARBA00012483"/>
    </source>
</evidence>
<organism evidence="17">
    <name type="scientific">Cucumis melo</name>
    <name type="common">Muskmelon</name>
    <dbReference type="NCBI Taxonomy" id="3656"/>
    <lineage>
        <taxon>Eukaryota</taxon>
        <taxon>Viridiplantae</taxon>
        <taxon>Streptophyta</taxon>
        <taxon>Embryophyta</taxon>
        <taxon>Tracheophyta</taxon>
        <taxon>Spermatophyta</taxon>
        <taxon>Magnoliopsida</taxon>
        <taxon>eudicotyledons</taxon>
        <taxon>Gunneridae</taxon>
        <taxon>Pentapetalae</taxon>
        <taxon>rosids</taxon>
        <taxon>fabids</taxon>
        <taxon>Cucurbitales</taxon>
        <taxon>Cucurbitaceae</taxon>
        <taxon>Benincaseae</taxon>
        <taxon>Cucumis</taxon>
    </lineage>
</organism>
<dbReference type="Gene3D" id="3.30.40.10">
    <property type="entry name" value="Zinc/RING finger domain, C3HC4 (zinc finger)"/>
    <property type="match status" value="1"/>
</dbReference>
<dbReference type="AlphaFoldDB" id="A0A9I9CE49"/>
<evidence type="ECO:0000256" key="12">
    <source>
        <dbReference type="ARBA" id="ARBA00023136"/>
    </source>
</evidence>
<keyword evidence="8 14" id="KW-0863">Zinc-finger</keyword>
<evidence type="ECO:0000256" key="10">
    <source>
        <dbReference type="ARBA" id="ARBA00022833"/>
    </source>
</evidence>
<feature type="transmembrane region" description="Helical" evidence="15">
    <location>
        <begin position="6"/>
        <end position="28"/>
    </location>
</feature>
<evidence type="ECO:0000256" key="2">
    <source>
        <dbReference type="ARBA" id="ARBA00004167"/>
    </source>
</evidence>
<evidence type="ECO:0000256" key="8">
    <source>
        <dbReference type="ARBA" id="ARBA00022771"/>
    </source>
</evidence>
<evidence type="ECO:0000256" key="9">
    <source>
        <dbReference type="ARBA" id="ARBA00022786"/>
    </source>
</evidence>
<name>A0A9I9CE49_CUCME</name>
<feature type="domain" description="RING-type" evidence="16">
    <location>
        <begin position="78"/>
        <end position="120"/>
    </location>
</feature>
<keyword evidence="7" id="KW-0479">Metal-binding</keyword>
<dbReference type="Pfam" id="PF13639">
    <property type="entry name" value="zf-RING_2"/>
    <property type="match status" value="1"/>
</dbReference>
<keyword evidence="6 15" id="KW-0812">Transmembrane</keyword>
<evidence type="ECO:0000256" key="1">
    <source>
        <dbReference type="ARBA" id="ARBA00000900"/>
    </source>
</evidence>
<evidence type="ECO:0000256" key="5">
    <source>
        <dbReference type="ARBA" id="ARBA00022679"/>
    </source>
</evidence>
<evidence type="ECO:0000259" key="16">
    <source>
        <dbReference type="PROSITE" id="PS50089"/>
    </source>
</evidence>
<evidence type="ECO:0000256" key="6">
    <source>
        <dbReference type="ARBA" id="ARBA00022692"/>
    </source>
</evidence>
<dbReference type="EnsemblPlants" id="MELO3C002255.2.1">
    <property type="protein sequence ID" value="MELO3C002255.2.1"/>
    <property type="gene ID" value="MELO3C002255.2"/>
</dbReference>
<dbReference type="SUPFAM" id="SSF57850">
    <property type="entry name" value="RING/U-box"/>
    <property type="match status" value="1"/>
</dbReference>
<keyword evidence="10" id="KW-0862">Zinc</keyword>
<dbReference type="SMART" id="SM00184">
    <property type="entry name" value="RING"/>
    <property type="match status" value="1"/>
</dbReference>
<protein>
    <recommendedName>
        <fullName evidence="4">RING-type E3 ubiquitin transferase</fullName>
        <ecNumber evidence="4">2.3.2.27</ecNumber>
    </recommendedName>
</protein>
<proteinExistence type="inferred from homology"/>
<reference evidence="17" key="1">
    <citation type="submission" date="2023-03" db="UniProtKB">
        <authorList>
            <consortium name="EnsemblPlants"/>
        </authorList>
    </citation>
    <scope>IDENTIFICATION</scope>
</reference>
<dbReference type="GO" id="GO:0016020">
    <property type="term" value="C:membrane"/>
    <property type="evidence" value="ECO:0007669"/>
    <property type="project" value="UniProtKB-SubCell"/>
</dbReference>
<evidence type="ECO:0000256" key="11">
    <source>
        <dbReference type="ARBA" id="ARBA00022989"/>
    </source>
</evidence>
<dbReference type="InterPro" id="IPR001841">
    <property type="entry name" value="Znf_RING"/>
</dbReference>
<dbReference type="GO" id="GO:0008270">
    <property type="term" value="F:zinc ion binding"/>
    <property type="evidence" value="ECO:0007669"/>
    <property type="project" value="UniProtKB-KW"/>
</dbReference>
<dbReference type="GO" id="GO:0061630">
    <property type="term" value="F:ubiquitin protein ligase activity"/>
    <property type="evidence" value="ECO:0007669"/>
    <property type="project" value="UniProtKB-EC"/>
</dbReference>
<comment type="similarity">
    <text evidence="13">Belongs to the RING-type zinc finger family. ATL subfamily.</text>
</comment>
<keyword evidence="5" id="KW-0808">Transferase</keyword>
<sequence length="135" mass="15461">MVMEIVVSAVLLVVGIAVLVVIHVCIVGRALREEGIWRSDNNNNNSNSYGMKRFSNEDLEKIPCYEYNNKMEDFQMECVICLENFKLGERCRLLPNCNHSFHVQCIDSWLLNKPICPICRTFAAVLPKISLIQLN</sequence>
<keyword evidence="12 15" id="KW-0472">Membrane</keyword>
<comment type="pathway">
    <text evidence="3">Protein modification; protein ubiquitination.</text>
</comment>
<dbReference type="Gramene" id="MELO3C002255.2.1">
    <property type="protein sequence ID" value="MELO3C002255.2.1"/>
    <property type="gene ID" value="MELO3C002255.2"/>
</dbReference>
<evidence type="ECO:0000256" key="13">
    <source>
        <dbReference type="ARBA" id="ARBA00024209"/>
    </source>
</evidence>
<evidence type="ECO:0000256" key="7">
    <source>
        <dbReference type="ARBA" id="ARBA00022723"/>
    </source>
</evidence>
<keyword evidence="11 15" id="KW-1133">Transmembrane helix</keyword>
<dbReference type="PANTHER" id="PTHR45768">
    <property type="entry name" value="E3 UBIQUITIN-PROTEIN LIGASE RNF13-LIKE"/>
    <property type="match status" value="1"/>
</dbReference>
<evidence type="ECO:0000256" key="14">
    <source>
        <dbReference type="PROSITE-ProRule" id="PRU00175"/>
    </source>
</evidence>
<evidence type="ECO:0000256" key="3">
    <source>
        <dbReference type="ARBA" id="ARBA00004906"/>
    </source>
</evidence>
<dbReference type="PROSITE" id="PS50089">
    <property type="entry name" value="ZF_RING_2"/>
    <property type="match status" value="1"/>
</dbReference>
<dbReference type="InterPro" id="IPR013083">
    <property type="entry name" value="Znf_RING/FYVE/PHD"/>
</dbReference>
<comment type="subcellular location">
    <subcellularLocation>
        <location evidence="2">Membrane</location>
        <topology evidence="2">Single-pass membrane protein</topology>
    </subcellularLocation>
</comment>
<evidence type="ECO:0000313" key="17">
    <source>
        <dbReference type="EnsemblPlants" id="MELO3C002255.2.1"/>
    </source>
</evidence>